<dbReference type="CDD" id="cd00226">
    <property type="entry name" value="PRCH"/>
    <property type="match status" value="1"/>
</dbReference>
<comment type="caution">
    <text evidence="4">The sequence shown here is derived from an EMBL/GenBank/DDBJ whole genome shotgun (WGS) entry which is preliminary data.</text>
</comment>
<dbReference type="GO" id="GO:0019684">
    <property type="term" value="P:photosynthesis, light reaction"/>
    <property type="evidence" value="ECO:0007669"/>
    <property type="project" value="InterPro"/>
</dbReference>
<gene>
    <name evidence="4" type="ORF">C8J28_11362</name>
</gene>
<evidence type="ECO:0000259" key="3">
    <source>
        <dbReference type="Pfam" id="PF05239"/>
    </source>
</evidence>
<feature type="domain" description="Photosynthetic reaction centre H subunit N-terminal" evidence="2">
    <location>
        <begin position="6"/>
        <end position="135"/>
    </location>
</feature>
<dbReference type="Pfam" id="PF05239">
    <property type="entry name" value="PRC"/>
    <property type="match status" value="1"/>
</dbReference>
<dbReference type="Gene3D" id="3.90.50.10">
    <property type="entry name" value="Photosynthetic Reaction Center, subunit H, domain 2"/>
    <property type="match status" value="1"/>
</dbReference>
<dbReference type="InterPro" id="IPR005652">
    <property type="entry name" value="Photo_RC_H"/>
</dbReference>
<keyword evidence="1" id="KW-0812">Transmembrane</keyword>
<dbReference type="Proteomes" id="UP000244060">
    <property type="component" value="Unassembled WGS sequence"/>
</dbReference>
<evidence type="ECO:0000313" key="4">
    <source>
        <dbReference type="EMBL" id="PTR15915.1"/>
    </source>
</evidence>
<dbReference type="EMBL" id="QAOT01000013">
    <property type="protein sequence ID" value="PTR15915.1"/>
    <property type="molecule type" value="Genomic_DNA"/>
</dbReference>
<sequence>MVGVTAFGNFDLASLAIYSFWIFLAGLIYYLQTENMREGYPLENEDGTPAANQGPFPLPKPKTFILPHGRGTLTVPGPESEDRPIPLARTAVSEGFPHVPTGDPMKDGVGPASWVARRDLPELDGHGHNKIKPMKAAAGFYVSAGKNPIGLPVRGCDLEIAGKVVDIWVDIPEQMARFLEVELKDGTTRLVPMQMVKVQANRVHVNALSSDLFAGIPTIKNPSEVTLLEEDKICAYVAGGLMYAAPKRKSVISAMLAEYA</sequence>
<dbReference type="SUPFAM" id="SSF50346">
    <property type="entry name" value="PRC-barrel domain"/>
    <property type="match status" value="1"/>
</dbReference>
<organism evidence="4 5">
    <name type="scientific">Cereibacter azotoformans</name>
    <dbReference type="NCBI Taxonomy" id="43057"/>
    <lineage>
        <taxon>Bacteria</taxon>
        <taxon>Pseudomonadati</taxon>
        <taxon>Pseudomonadota</taxon>
        <taxon>Alphaproteobacteria</taxon>
        <taxon>Rhodobacterales</taxon>
        <taxon>Paracoccaceae</taxon>
        <taxon>Cereibacter</taxon>
    </lineage>
</organism>
<dbReference type="SUPFAM" id="SSF81490">
    <property type="entry name" value="Photosystem II reaction centre subunit H, transmembrane region"/>
    <property type="match status" value="1"/>
</dbReference>
<dbReference type="RefSeq" id="WP_011908043.1">
    <property type="nucleotide sequence ID" value="NZ_CP089965.1"/>
</dbReference>
<dbReference type="InterPro" id="IPR011033">
    <property type="entry name" value="PRC_barrel-like_sf"/>
</dbReference>
<name>A0A2T5K0H2_9RHOB</name>
<dbReference type="InterPro" id="IPR027275">
    <property type="entry name" value="PRC-brl_dom"/>
</dbReference>
<protein>
    <submittedName>
        <fullName evidence="4">Photosynthetic reaction center H subunit</fullName>
    </submittedName>
</protein>
<keyword evidence="1" id="KW-1133">Transmembrane helix</keyword>
<dbReference type="GO" id="GO:0030077">
    <property type="term" value="C:plasma membrane light-harvesting complex"/>
    <property type="evidence" value="ECO:0007669"/>
    <property type="project" value="InterPro"/>
</dbReference>
<evidence type="ECO:0000259" key="2">
    <source>
        <dbReference type="Pfam" id="PF03967"/>
    </source>
</evidence>
<dbReference type="Gene3D" id="4.10.540.10">
    <property type="entry name" value="Photosynthetic reaction centre, H subunit, N-terminal domain"/>
    <property type="match status" value="1"/>
</dbReference>
<keyword evidence="1" id="KW-0472">Membrane</keyword>
<dbReference type="InterPro" id="IPR014747">
    <property type="entry name" value="Bac_photo_RC_H_C"/>
</dbReference>
<dbReference type="AlphaFoldDB" id="A0A2T5K0H2"/>
<keyword evidence="5" id="KW-1185">Reference proteome</keyword>
<dbReference type="InterPro" id="IPR037097">
    <property type="entry name" value="Photo_RC_H_N_sf"/>
</dbReference>
<accession>A0A2T5K0H2</accession>
<dbReference type="OrthoDB" id="8557487at2"/>
<feature type="transmembrane region" description="Helical" evidence="1">
    <location>
        <begin position="12"/>
        <end position="31"/>
    </location>
</feature>
<dbReference type="InterPro" id="IPR015810">
    <property type="entry name" value="Photo_RC_H_N"/>
</dbReference>
<dbReference type="NCBIfam" id="TIGR01150">
    <property type="entry name" value="puhA"/>
    <property type="match status" value="1"/>
</dbReference>
<evidence type="ECO:0000313" key="5">
    <source>
        <dbReference type="Proteomes" id="UP000244060"/>
    </source>
</evidence>
<proteinExistence type="predicted"/>
<feature type="domain" description="PRC-barrel" evidence="3">
    <location>
        <begin position="145"/>
        <end position="211"/>
    </location>
</feature>
<evidence type="ECO:0000256" key="1">
    <source>
        <dbReference type="SAM" id="Phobius"/>
    </source>
</evidence>
<reference evidence="4 5" key="1">
    <citation type="submission" date="2018-04" db="EMBL/GenBank/DDBJ databases">
        <title>Genomic Encyclopedia of Type Strains, Phase III (KMG-III): the genomes of soil and plant-associated and newly described type strains.</title>
        <authorList>
            <person name="Whitman W."/>
        </authorList>
    </citation>
    <scope>NUCLEOTIDE SEQUENCE [LARGE SCALE GENOMIC DNA]</scope>
    <source>
        <strain evidence="4 5">KA25</strain>
    </source>
</reference>
<dbReference type="Pfam" id="PF03967">
    <property type="entry name" value="PRCH"/>
    <property type="match status" value="1"/>
</dbReference>